<feature type="region of interest" description="Disordered" evidence="1">
    <location>
        <begin position="55"/>
        <end position="121"/>
    </location>
</feature>
<accession>A0ABN3AAC3</accession>
<keyword evidence="3" id="KW-1185">Reference proteome</keyword>
<name>A0ABN3AAC3_9ACTN</name>
<evidence type="ECO:0000313" key="2">
    <source>
        <dbReference type="EMBL" id="GAA2157171.1"/>
    </source>
</evidence>
<comment type="caution">
    <text evidence="2">The sequence shown here is derived from an EMBL/GenBank/DDBJ whole genome shotgun (WGS) entry which is preliminary data.</text>
</comment>
<gene>
    <name evidence="2" type="ORF">GCM10009760_59050</name>
</gene>
<dbReference type="Proteomes" id="UP001422759">
    <property type="component" value="Unassembled WGS sequence"/>
</dbReference>
<feature type="compositionally biased region" description="Low complexity" evidence="1">
    <location>
        <begin position="69"/>
        <end position="86"/>
    </location>
</feature>
<protein>
    <submittedName>
        <fullName evidence="2">Uncharacterized protein</fullName>
    </submittedName>
</protein>
<reference evidence="2 3" key="1">
    <citation type="journal article" date="2019" name="Int. J. Syst. Evol. Microbiol.">
        <title>The Global Catalogue of Microorganisms (GCM) 10K type strain sequencing project: providing services to taxonomists for standard genome sequencing and annotation.</title>
        <authorList>
            <consortium name="The Broad Institute Genomics Platform"/>
            <consortium name="The Broad Institute Genome Sequencing Center for Infectious Disease"/>
            <person name="Wu L."/>
            <person name="Ma J."/>
        </authorList>
    </citation>
    <scope>NUCLEOTIDE SEQUENCE [LARGE SCALE GENOMIC DNA]</scope>
    <source>
        <strain evidence="2 3">JCM 14560</strain>
    </source>
</reference>
<organism evidence="2 3">
    <name type="scientific">Kitasatospora kazusensis</name>
    <dbReference type="NCBI Taxonomy" id="407974"/>
    <lineage>
        <taxon>Bacteria</taxon>
        <taxon>Bacillati</taxon>
        <taxon>Actinomycetota</taxon>
        <taxon>Actinomycetes</taxon>
        <taxon>Kitasatosporales</taxon>
        <taxon>Streptomycetaceae</taxon>
        <taxon>Kitasatospora</taxon>
    </lineage>
</organism>
<proteinExistence type="predicted"/>
<dbReference type="EMBL" id="BAAANT010000057">
    <property type="protein sequence ID" value="GAA2157171.1"/>
    <property type="molecule type" value="Genomic_DNA"/>
</dbReference>
<evidence type="ECO:0000256" key="1">
    <source>
        <dbReference type="SAM" id="MobiDB-lite"/>
    </source>
</evidence>
<evidence type="ECO:0000313" key="3">
    <source>
        <dbReference type="Proteomes" id="UP001422759"/>
    </source>
</evidence>
<sequence length="143" mass="15524">MLPETTTEGQAPELLSVLEFNPPGCTTSSCLECQMFDAWASQYAREGNGERVAWVGRQRNRHRDPAFGSAPTPRARTPSRTPRTASMPDDARASLLSVSPTEAEPDDQVEPEGPALEPVRDSATLARLRAAVAEINNRPPGVR</sequence>